<feature type="region of interest" description="Disordered" evidence="2">
    <location>
        <begin position="564"/>
        <end position="629"/>
    </location>
</feature>
<feature type="compositionally biased region" description="Polar residues" evidence="2">
    <location>
        <begin position="573"/>
        <end position="583"/>
    </location>
</feature>
<dbReference type="SUPFAM" id="SSF56815">
    <property type="entry name" value="Sec1/munc18-like (SM) proteins"/>
    <property type="match status" value="1"/>
</dbReference>
<dbReference type="InterPro" id="IPR036045">
    <property type="entry name" value="Sec1-like_sf"/>
</dbReference>
<organism evidence="3 4">
    <name type="scientific">Chlamydomonas eustigma</name>
    <dbReference type="NCBI Taxonomy" id="1157962"/>
    <lineage>
        <taxon>Eukaryota</taxon>
        <taxon>Viridiplantae</taxon>
        <taxon>Chlorophyta</taxon>
        <taxon>core chlorophytes</taxon>
        <taxon>Chlorophyceae</taxon>
        <taxon>CS clade</taxon>
        <taxon>Chlamydomonadales</taxon>
        <taxon>Chlamydomonadaceae</taxon>
        <taxon>Chlamydomonas</taxon>
    </lineage>
</organism>
<dbReference type="GO" id="GO:0016192">
    <property type="term" value="P:vesicle-mediated transport"/>
    <property type="evidence" value="ECO:0007669"/>
    <property type="project" value="InterPro"/>
</dbReference>
<accession>A0A250XMB7</accession>
<dbReference type="PANTHER" id="PTHR11679">
    <property type="entry name" value="VESICLE PROTEIN SORTING-ASSOCIATED"/>
    <property type="match status" value="1"/>
</dbReference>
<dbReference type="Gene3D" id="3.40.50.1910">
    <property type="match status" value="2"/>
</dbReference>
<evidence type="ECO:0000313" key="4">
    <source>
        <dbReference type="Proteomes" id="UP000232323"/>
    </source>
</evidence>
<dbReference type="InterPro" id="IPR001619">
    <property type="entry name" value="Sec1-like"/>
</dbReference>
<dbReference type="PIRSF" id="PIRSF005715">
    <property type="entry name" value="VPS45_Sec1"/>
    <property type="match status" value="1"/>
</dbReference>
<evidence type="ECO:0000256" key="1">
    <source>
        <dbReference type="ARBA" id="ARBA00009884"/>
    </source>
</evidence>
<dbReference type="Proteomes" id="UP000232323">
    <property type="component" value="Unassembled WGS sequence"/>
</dbReference>
<dbReference type="EMBL" id="BEGY01000120">
    <property type="protein sequence ID" value="GAX84251.1"/>
    <property type="molecule type" value="Genomic_DNA"/>
</dbReference>
<proteinExistence type="inferred from homology"/>
<dbReference type="InterPro" id="IPR043127">
    <property type="entry name" value="Sec-1-like_dom3a"/>
</dbReference>
<dbReference type="Gene3D" id="1.25.40.60">
    <property type="match status" value="1"/>
</dbReference>
<keyword evidence="4" id="KW-1185">Reference proteome</keyword>
<feature type="compositionally biased region" description="Basic residues" evidence="2">
    <location>
        <begin position="522"/>
        <end position="531"/>
    </location>
</feature>
<evidence type="ECO:0000313" key="3">
    <source>
        <dbReference type="EMBL" id="GAX84251.1"/>
    </source>
</evidence>
<protein>
    <recommendedName>
        <fullName evidence="5">SM/Sec1-family protein</fullName>
    </recommendedName>
</protein>
<feature type="compositionally biased region" description="Low complexity" evidence="2">
    <location>
        <begin position="584"/>
        <end position="607"/>
    </location>
</feature>
<reference evidence="3 4" key="1">
    <citation type="submission" date="2017-08" db="EMBL/GenBank/DDBJ databases">
        <title>Acidophilic green algal genome provides insights into adaptation to an acidic environment.</title>
        <authorList>
            <person name="Hirooka S."/>
            <person name="Hirose Y."/>
            <person name="Kanesaki Y."/>
            <person name="Higuchi S."/>
            <person name="Fujiwara T."/>
            <person name="Onuma R."/>
            <person name="Era A."/>
            <person name="Ohbayashi R."/>
            <person name="Uzuka A."/>
            <person name="Nozaki H."/>
            <person name="Yoshikawa H."/>
            <person name="Miyagishima S.Y."/>
        </authorList>
    </citation>
    <scope>NUCLEOTIDE SEQUENCE [LARGE SCALE GENOMIC DNA]</scope>
    <source>
        <strain evidence="3 4">NIES-2499</strain>
    </source>
</reference>
<name>A0A250XMB7_9CHLO</name>
<feature type="region of interest" description="Disordered" evidence="2">
    <location>
        <begin position="508"/>
        <end position="533"/>
    </location>
</feature>
<comment type="similarity">
    <text evidence="1">Belongs to the STXBP/unc-18/SEC1 family.</text>
</comment>
<dbReference type="OrthoDB" id="2228at2759"/>
<dbReference type="STRING" id="1157962.A0A250XMB7"/>
<dbReference type="AlphaFoldDB" id="A0A250XMB7"/>
<gene>
    <name evidence="3" type="ORF">CEUSTIGMA_g11674.t1</name>
</gene>
<evidence type="ECO:0000256" key="2">
    <source>
        <dbReference type="SAM" id="MobiDB-lite"/>
    </source>
</evidence>
<sequence length="696" mass="76543">MLGSVKDSLGGGWKVLILDDVTTRILSSAAKMSDIQECNVSVVEDLHKVREPLPLAAVYFVQPTSRNVERIIADFPISSKPLYQSAHVFFSSQVRPKLVDRIKESGSLLTHLKTLKETNLEFLLVDSRTVVTEHPDAMYRLMGPNSDSRGQASDINAVVSRLSTLFGTMKDFPVIRYKCVPAPSQHDLPGSEARATLTQRLGTALLERLVGMQGAGSLPAEETSELIILDRSYDALAPLVHEFTYEAMVCDLLENSLEGTLYRYESESATGKPETKEATLDERDPMWVELRHMFIAEVYAAIATRFKEFQAKNKAAKVAGTGIKDKDMGLGSMRALITALPQYHEILSRMSLHIQVSSELRPKVVDRCVLSWCEHHGVIMQVSSELRSITNTRLLTDVCCHGVNIMVSSELRSITNTRLLTDVGELEQDLMFGEKTSKELADFLAEHHQSLEVEDKLRLLMCFLATHPDKMSDEAKLDQWVKLGGLTPQDSEAILNMAYLGVGPTAGKPEASQKSGFFGGKKEKKEKRALRKPREEEDGYALFRFDPLLRDILLNLASNKLPTEEYPYVRPPSSASYGATATARSISGSGGSETSSTSSSASSARTRPVPGASSLSWAKRGPTWSSGSGGNLVSSGKRLFVFILGGATRSEMRLVHDLSKKLGRDIILASSSIESPRSFIDQLRGIALDSGQGSYY</sequence>
<dbReference type="Gene3D" id="3.40.50.2060">
    <property type="match status" value="1"/>
</dbReference>
<dbReference type="Pfam" id="PF00995">
    <property type="entry name" value="Sec1"/>
    <property type="match status" value="2"/>
</dbReference>
<dbReference type="Gene3D" id="3.90.830.10">
    <property type="entry name" value="Syntaxin Binding Protein 1, Chain A, domain 2"/>
    <property type="match status" value="1"/>
</dbReference>
<comment type="caution">
    <text evidence="3">The sequence shown here is derived from an EMBL/GenBank/DDBJ whole genome shotgun (WGS) entry which is preliminary data.</text>
</comment>
<dbReference type="InterPro" id="IPR027482">
    <property type="entry name" value="Sec1-like_dom2"/>
</dbReference>
<evidence type="ECO:0008006" key="5">
    <source>
        <dbReference type="Google" id="ProtNLM"/>
    </source>
</evidence>
<dbReference type="InterPro" id="IPR043154">
    <property type="entry name" value="Sec-1-like_dom1"/>
</dbReference>